<organism evidence="3 4">
    <name type="scientific">Micromonospora sicca</name>
    <dbReference type="NCBI Taxonomy" id="2202420"/>
    <lineage>
        <taxon>Bacteria</taxon>
        <taxon>Bacillati</taxon>
        <taxon>Actinomycetota</taxon>
        <taxon>Actinomycetes</taxon>
        <taxon>Micromonosporales</taxon>
        <taxon>Micromonosporaceae</taxon>
        <taxon>Micromonospora</taxon>
    </lineage>
</organism>
<gene>
    <name evidence="3" type="ORF">DKT69_15415</name>
    <name evidence="2" type="ORF">U2F25_10935</name>
</gene>
<evidence type="ECO:0008006" key="6">
    <source>
        <dbReference type="Google" id="ProtNLM"/>
    </source>
</evidence>
<dbReference type="RefSeq" id="WP_109802244.1">
    <property type="nucleotide sequence ID" value="NZ_JAXOTQ010000011.1"/>
</dbReference>
<feature type="region of interest" description="Disordered" evidence="1">
    <location>
        <begin position="1"/>
        <end position="90"/>
    </location>
</feature>
<keyword evidence="5" id="KW-1185">Reference proteome</keyword>
<sequence length="90" mass="9765">MTIGRDDNPLELPPEADAVEQRQPLVDDGQPDETPAAQPESATEADLVEQGESVIGEHRLPATTLPADANAADALEQRQLVEPIDEDRRE</sequence>
<reference evidence="2 5" key="2">
    <citation type="submission" date="2023-12" db="EMBL/GenBank/DDBJ databases">
        <title>Micromonospora sp. nov., isolated from Atacama Desert.</title>
        <authorList>
            <person name="Carro L."/>
            <person name="Golinska P."/>
            <person name="Klenk H.-P."/>
            <person name="Goodfellow M."/>
        </authorList>
    </citation>
    <scope>NUCLEOTIDE SEQUENCE [LARGE SCALE GENOMIC DNA]</scope>
    <source>
        <strain evidence="2 5">4G53</strain>
    </source>
</reference>
<evidence type="ECO:0000256" key="1">
    <source>
        <dbReference type="SAM" id="MobiDB-lite"/>
    </source>
</evidence>
<comment type="caution">
    <text evidence="3">The sequence shown here is derived from an EMBL/GenBank/DDBJ whole genome shotgun (WGS) entry which is preliminary data.</text>
</comment>
<dbReference type="EMBL" id="JAXOTQ010000011">
    <property type="protein sequence ID" value="MDZ5489973.1"/>
    <property type="molecule type" value="Genomic_DNA"/>
</dbReference>
<accession>A0A317DNZ4</accession>
<evidence type="ECO:0000313" key="5">
    <source>
        <dbReference type="Proteomes" id="UP001290101"/>
    </source>
</evidence>
<dbReference type="EMBL" id="QGKS01000223">
    <property type="protein sequence ID" value="PWR14645.1"/>
    <property type="molecule type" value="Genomic_DNA"/>
</dbReference>
<proteinExistence type="predicted"/>
<dbReference type="Proteomes" id="UP001290101">
    <property type="component" value="Unassembled WGS sequence"/>
</dbReference>
<evidence type="ECO:0000313" key="3">
    <source>
        <dbReference type="EMBL" id="PWR14645.1"/>
    </source>
</evidence>
<dbReference type="AlphaFoldDB" id="A0A317DNZ4"/>
<protein>
    <recommendedName>
        <fullName evidence="6">DUF5709 domain-containing protein</fullName>
    </recommendedName>
</protein>
<dbReference type="Proteomes" id="UP000246050">
    <property type="component" value="Unassembled WGS sequence"/>
</dbReference>
<name>A0A317DNZ4_9ACTN</name>
<evidence type="ECO:0000313" key="4">
    <source>
        <dbReference type="Proteomes" id="UP000246050"/>
    </source>
</evidence>
<dbReference type="OrthoDB" id="3385629at2"/>
<reference evidence="3 4" key="1">
    <citation type="submission" date="2018-05" db="EMBL/GenBank/DDBJ databases">
        <title>Micromonosporas from Atacama Desert.</title>
        <authorList>
            <person name="Carro L."/>
            <person name="Golinska P."/>
            <person name="Klenk H.-P."/>
            <person name="Goodfellow M."/>
        </authorList>
    </citation>
    <scope>NUCLEOTIDE SEQUENCE [LARGE SCALE GENOMIC DNA]</scope>
    <source>
        <strain evidence="3 4">4G51</strain>
    </source>
</reference>
<evidence type="ECO:0000313" key="2">
    <source>
        <dbReference type="EMBL" id="MDZ5489973.1"/>
    </source>
</evidence>